<accession>A0ABD1U7B9</accession>
<evidence type="ECO:0000313" key="3">
    <source>
        <dbReference type="Proteomes" id="UP001604277"/>
    </source>
</evidence>
<protein>
    <submittedName>
        <fullName evidence="2">Uncharacterized protein</fullName>
    </submittedName>
</protein>
<organism evidence="2 3">
    <name type="scientific">Forsythia ovata</name>
    <dbReference type="NCBI Taxonomy" id="205694"/>
    <lineage>
        <taxon>Eukaryota</taxon>
        <taxon>Viridiplantae</taxon>
        <taxon>Streptophyta</taxon>
        <taxon>Embryophyta</taxon>
        <taxon>Tracheophyta</taxon>
        <taxon>Spermatophyta</taxon>
        <taxon>Magnoliopsida</taxon>
        <taxon>eudicotyledons</taxon>
        <taxon>Gunneridae</taxon>
        <taxon>Pentapetalae</taxon>
        <taxon>asterids</taxon>
        <taxon>lamiids</taxon>
        <taxon>Lamiales</taxon>
        <taxon>Oleaceae</taxon>
        <taxon>Forsythieae</taxon>
        <taxon>Forsythia</taxon>
    </lineage>
</organism>
<proteinExistence type="predicted"/>
<comment type="caution">
    <text evidence="2">The sequence shown here is derived from an EMBL/GenBank/DDBJ whole genome shotgun (WGS) entry which is preliminary data.</text>
</comment>
<sequence>MVKSKSQYINIELEIGINSKRSKRKTSTSGNRMKRSKHSEENFEERENVRNKIVEKFTDILARTDKSHKAPCEEKMVMDPCPFVRLIVENLALKILVASKSARSVVYPSSSSCFCKIKFNNFSLQTALVPYILLQNTQFSEGSPQTLAASFHLGKSDLDRLIGKLSLFATSKKLEH</sequence>
<name>A0ABD1U7B9_9LAMI</name>
<feature type="compositionally biased region" description="Basic residues" evidence="1">
    <location>
        <begin position="20"/>
        <end position="37"/>
    </location>
</feature>
<reference evidence="3" key="1">
    <citation type="submission" date="2024-07" db="EMBL/GenBank/DDBJ databases">
        <title>Two chromosome-level genome assemblies of Korean endemic species Abeliophyllum distichum and Forsythia ovata (Oleaceae).</title>
        <authorList>
            <person name="Jang H."/>
        </authorList>
    </citation>
    <scope>NUCLEOTIDE SEQUENCE [LARGE SCALE GENOMIC DNA]</scope>
</reference>
<evidence type="ECO:0000313" key="2">
    <source>
        <dbReference type="EMBL" id="KAL2520533.1"/>
    </source>
</evidence>
<keyword evidence="3" id="KW-1185">Reference proteome</keyword>
<dbReference type="PANTHER" id="PTHR31317">
    <property type="entry name" value="OS08G0163500 PROTEIN"/>
    <property type="match status" value="1"/>
</dbReference>
<dbReference type="AlphaFoldDB" id="A0ABD1U7B9"/>
<dbReference type="PANTHER" id="PTHR31317:SF3">
    <property type="entry name" value="OS07G0133500 PROTEIN"/>
    <property type="match status" value="1"/>
</dbReference>
<feature type="region of interest" description="Disordered" evidence="1">
    <location>
        <begin position="20"/>
        <end position="45"/>
    </location>
</feature>
<evidence type="ECO:0000256" key="1">
    <source>
        <dbReference type="SAM" id="MobiDB-lite"/>
    </source>
</evidence>
<dbReference type="Proteomes" id="UP001604277">
    <property type="component" value="Unassembled WGS sequence"/>
</dbReference>
<dbReference type="InterPro" id="IPR010410">
    <property type="entry name" value="DUF1005"/>
</dbReference>
<dbReference type="EMBL" id="JBFOLJ010000007">
    <property type="protein sequence ID" value="KAL2520533.1"/>
    <property type="molecule type" value="Genomic_DNA"/>
</dbReference>
<dbReference type="Pfam" id="PF06219">
    <property type="entry name" value="DUF1005"/>
    <property type="match status" value="1"/>
</dbReference>
<gene>
    <name evidence="2" type="ORF">Fot_24456</name>
</gene>